<gene>
    <name evidence="1" type="ORF">BW733_08700</name>
</gene>
<evidence type="ECO:0000313" key="2">
    <source>
        <dbReference type="Proteomes" id="UP000188235"/>
    </source>
</evidence>
<dbReference type="STRING" id="399497.BW733_08700"/>
<dbReference type="AlphaFoldDB" id="A0A1Q2CXU2"/>
<dbReference type="EMBL" id="CP019607">
    <property type="protein sequence ID" value="AQP50894.1"/>
    <property type="molecule type" value="Genomic_DNA"/>
</dbReference>
<organism evidence="1 2">
    <name type="scientific">Tessaracoccus flavescens</name>
    <dbReference type="NCBI Taxonomy" id="399497"/>
    <lineage>
        <taxon>Bacteria</taxon>
        <taxon>Bacillati</taxon>
        <taxon>Actinomycetota</taxon>
        <taxon>Actinomycetes</taxon>
        <taxon>Propionibacteriales</taxon>
        <taxon>Propionibacteriaceae</taxon>
        <taxon>Tessaracoccus</taxon>
    </lineage>
</organism>
<proteinExistence type="predicted"/>
<accession>A0A1Q2CXU2</accession>
<keyword evidence="2" id="KW-1185">Reference proteome</keyword>
<dbReference type="RefSeq" id="WP_077349678.1">
    <property type="nucleotide sequence ID" value="NZ_CP019607.1"/>
</dbReference>
<sequence length="92" mass="9689">MVTDSGEISTLAVLPSVEVVLTARLAVRFGLPACAVGDTFRMEPVPTGVAGGHGGPVYVSASPAGTGEESMVWRIDVETREVTRLPVRRPVR</sequence>
<evidence type="ECO:0000313" key="1">
    <source>
        <dbReference type="EMBL" id="AQP50894.1"/>
    </source>
</evidence>
<dbReference type="OrthoDB" id="928769at2"/>
<name>A0A1Q2CXU2_9ACTN</name>
<dbReference type="KEGG" id="tfa:BW733_08700"/>
<dbReference type="Proteomes" id="UP000188235">
    <property type="component" value="Chromosome"/>
</dbReference>
<reference evidence="1 2" key="1">
    <citation type="journal article" date="2008" name="Int. J. Syst. Evol. Microbiol.">
        <title>Tessaracoccus flavescens sp. nov., isolated from marine sediment.</title>
        <authorList>
            <person name="Lee D.W."/>
            <person name="Lee S.D."/>
        </authorList>
    </citation>
    <scope>NUCLEOTIDE SEQUENCE [LARGE SCALE GENOMIC DNA]</scope>
    <source>
        <strain evidence="1 2">SST-39T</strain>
    </source>
</reference>
<protein>
    <submittedName>
        <fullName evidence="1">Uncharacterized protein</fullName>
    </submittedName>
</protein>